<evidence type="ECO:0000256" key="1">
    <source>
        <dbReference type="ARBA" id="ARBA00004240"/>
    </source>
</evidence>
<comment type="subcellular location">
    <subcellularLocation>
        <location evidence="1">Endoplasmic reticulum</location>
    </subcellularLocation>
</comment>
<dbReference type="InterPro" id="IPR036400">
    <property type="entry name" value="Cyt_B5-like_heme/steroid_sf"/>
</dbReference>
<gene>
    <name evidence="8" type="ORF">SOCG_02993</name>
</gene>
<dbReference type="PANTHER" id="PTHR10281">
    <property type="entry name" value="MEMBRANE-ASSOCIATED PROGESTERONE RECEPTOR COMPONENT-RELATED"/>
    <property type="match status" value="1"/>
</dbReference>
<dbReference type="OrthoDB" id="899at2759"/>
<dbReference type="AlphaFoldDB" id="S9R640"/>
<dbReference type="Proteomes" id="UP000016088">
    <property type="component" value="Unassembled WGS sequence"/>
</dbReference>
<sequence>MPTTEIVFIVTLVLYLAITRWKRRREDSIIPEPEPKQPEWRDYSPIELQEFNGIHRSLVFLAIKGTVYNVTMGSKFYGPKGPYSAFGGRDATRGLAKSSFDDEFIPNAEADDLDDWSDLNDDEKQTLDDWKAFFDQKYPAVGRLISNKEAAEARAKAENVIPEKTQKN</sequence>
<dbReference type="GO" id="GO:0005783">
    <property type="term" value="C:endoplasmic reticulum"/>
    <property type="evidence" value="ECO:0007669"/>
    <property type="project" value="UniProtKB-SubCell"/>
</dbReference>
<keyword evidence="4" id="KW-0256">Endoplasmic reticulum</keyword>
<feature type="domain" description="Cytochrome b5 heme-binding" evidence="7">
    <location>
        <begin position="43"/>
        <end position="145"/>
    </location>
</feature>
<evidence type="ECO:0000259" key="7">
    <source>
        <dbReference type="SMART" id="SM01117"/>
    </source>
</evidence>
<dbReference type="OMA" id="WELQFRE"/>
<dbReference type="InterPro" id="IPR001199">
    <property type="entry name" value="Cyt_B5-like_heme/steroid-bd"/>
</dbReference>
<dbReference type="GO" id="GO:0046872">
    <property type="term" value="F:metal ion binding"/>
    <property type="evidence" value="ECO:0007669"/>
    <property type="project" value="UniProtKB-KW"/>
</dbReference>
<evidence type="ECO:0000256" key="3">
    <source>
        <dbReference type="ARBA" id="ARBA00022723"/>
    </source>
</evidence>
<comment type="similarity">
    <text evidence="6">Belongs to the cytochrome b5 family. MAPR subfamily.</text>
</comment>
<name>S9R640_SCHOY</name>
<dbReference type="RefSeq" id="XP_013016937.1">
    <property type="nucleotide sequence ID" value="XM_013161483.1"/>
</dbReference>
<evidence type="ECO:0000256" key="2">
    <source>
        <dbReference type="ARBA" id="ARBA00022617"/>
    </source>
</evidence>
<accession>S9R640</accession>
<dbReference type="InterPro" id="IPR050577">
    <property type="entry name" value="MAPR/NEUFC/NENF-like"/>
</dbReference>
<organism evidence="8 9">
    <name type="scientific">Schizosaccharomyces octosporus (strain yFS286)</name>
    <name type="common">Fission yeast</name>
    <name type="synonym">Octosporomyces octosporus</name>
    <dbReference type="NCBI Taxonomy" id="483514"/>
    <lineage>
        <taxon>Eukaryota</taxon>
        <taxon>Fungi</taxon>
        <taxon>Dikarya</taxon>
        <taxon>Ascomycota</taxon>
        <taxon>Taphrinomycotina</taxon>
        <taxon>Schizosaccharomycetes</taxon>
        <taxon>Schizosaccharomycetales</taxon>
        <taxon>Schizosaccharomycetaceae</taxon>
        <taxon>Schizosaccharomyces</taxon>
    </lineage>
</organism>
<keyword evidence="2" id="KW-0349">Heme</keyword>
<dbReference type="SMART" id="SM01117">
    <property type="entry name" value="Cyt-b5"/>
    <property type="match status" value="1"/>
</dbReference>
<keyword evidence="9" id="KW-1185">Reference proteome</keyword>
<dbReference type="eggNOG" id="KOG1110">
    <property type="taxonomic scope" value="Eukaryota"/>
</dbReference>
<dbReference type="GeneID" id="25031967"/>
<dbReference type="EMBL" id="KE503206">
    <property type="protein sequence ID" value="EPX73775.1"/>
    <property type="molecule type" value="Genomic_DNA"/>
</dbReference>
<dbReference type="GO" id="GO:0020037">
    <property type="term" value="F:heme binding"/>
    <property type="evidence" value="ECO:0007669"/>
    <property type="project" value="EnsemblFungi"/>
</dbReference>
<dbReference type="GO" id="GO:0006696">
    <property type="term" value="P:ergosterol biosynthetic process"/>
    <property type="evidence" value="ECO:0007669"/>
    <property type="project" value="EnsemblFungi"/>
</dbReference>
<dbReference type="GO" id="GO:0016020">
    <property type="term" value="C:membrane"/>
    <property type="evidence" value="ECO:0007669"/>
    <property type="project" value="TreeGrafter"/>
</dbReference>
<evidence type="ECO:0000313" key="9">
    <source>
        <dbReference type="Proteomes" id="UP000016088"/>
    </source>
</evidence>
<protein>
    <submittedName>
        <fullName evidence="8">Cytochrome P450 regulator Dap1</fullName>
    </submittedName>
</protein>
<keyword evidence="5" id="KW-0408">Iron</keyword>
<evidence type="ECO:0000256" key="6">
    <source>
        <dbReference type="ARBA" id="ARBA00038357"/>
    </source>
</evidence>
<proteinExistence type="inferred from homology"/>
<dbReference type="Gene3D" id="3.10.120.10">
    <property type="entry name" value="Cytochrome b5-like heme/steroid binding domain"/>
    <property type="match status" value="1"/>
</dbReference>
<evidence type="ECO:0000256" key="5">
    <source>
        <dbReference type="ARBA" id="ARBA00023004"/>
    </source>
</evidence>
<dbReference type="Pfam" id="PF00173">
    <property type="entry name" value="Cyt-b5"/>
    <property type="match status" value="1"/>
</dbReference>
<dbReference type="HOGENOM" id="CLU_042860_1_1_1"/>
<reference evidence="8 9" key="1">
    <citation type="journal article" date="2011" name="Science">
        <title>Comparative functional genomics of the fission yeasts.</title>
        <authorList>
            <person name="Rhind N."/>
            <person name="Chen Z."/>
            <person name="Yassour M."/>
            <person name="Thompson D.A."/>
            <person name="Haas B.J."/>
            <person name="Habib N."/>
            <person name="Wapinski I."/>
            <person name="Roy S."/>
            <person name="Lin M.F."/>
            <person name="Heiman D.I."/>
            <person name="Young S.K."/>
            <person name="Furuya K."/>
            <person name="Guo Y."/>
            <person name="Pidoux A."/>
            <person name="Chen H.M."/>
            <person name="Robbertse B."/>
            <person name="Goldberg J.M."/>
            <person name="Aoki K."/>
            <person name="Bayne E.H."/>
            <person name="Berlin A.M."/>
            <person name="Desjardins C.A."/>
            <person name="Dobbs E."/>
            <person name="Dukaj L."/>
            <person name="Fan L."/>
            <person name="FitzGerald M.G."/>
            <person name="French C."/>
            <person name="Gujja S."/>
            <person name="Hansen K."/>
            <person name="Keifenheim D."/>
            <person name="Levin J.Z."/>
            <person name="Mosher R.A."/>
            <person name="Mueller C.A."/>
            <person name="Pfiffner J."/>
            <person name="Priest M."/>
            <person name="Russ C."/>
            <person name="Smialowska A."/>
            <person name="Swoboda P."/>
            <person name="Sykes S.M."/>
            <person name="Vaughn M."/>
            <person name="Vengrova S."/>
            <person name="Yoder R."/>
            <person name="Zeng Q."/>
            <person name="Allshire R."/>
            <person name="Baulcombe D."/>
            <person name="Birren B.W."/>
            <person name="Brown W."/>
            <person name="Ekwall K."/>
            <person name="Kellis M."/>
            <person name="Leatherwood J."/>
            <person name="Levin H."/>
            <person name="Margalit H."/>
            <person name="Martienssen R."/>
            <person name="Nieduszynski C.A."/>
            <person name="Spatafora J.W."/>
            <person name="Friedman N."/>
            <person name="Dalgaard J.Z."/>
            <person name="Baumann P."/>
            <person name="Niki H."/>
            <person name="Regev A."/>
            <person name="Nusbaum C."/>
        </authorList>
    </citation>
    <scope>NUCLEOTIDE SEQUENCE [LARGE SCALE GENOMIC DNA]</scope>
    <source>
        <strain evidence="9">yFS286</strain>
    </source>
</reference>
<dbReference type="SUPFAM" id="SSF55856">
    <property type="entry name" value="Cytochrome b5-like heme/steroid binding domain"/>
    <property type="match status" value="1"/>
</dbReference>
<evidence type="ECO:0000313" key="8">
    <source>
        <dbReference type="EMBL" id="EPX73775.1"/>
    </source>
</evidence>
<keyword evidence="3" id="KW-0479">Metal-binding</keyword>
<dbReference type="GO" id="GO:0008047">
    <property type="term" value="F:enzyme activator activity"/>
    <property type="evidence" value="ECO:0007669"/>
    <property type="project" value="EnsemblFungi"/>
</dbReference>
<dbReference type="FunFam" id="3.10.120.10:FF:000003">
    <property type="entry name" value="membrane-associated progesterone receptor component 1"/>
    <property type="match status" value="1"/>
</dbReference>
<dbReference type="VEuPathDB" id="FungiDB:SOCG_02993"/>
<evidence type="ECO:0000256" key="4">
    <source>
        <dbReference type="ARBA" id="ARBA00022824"/>
    </source>
</evidence>
<dbReference type="PANTHER" id="PTHR10281:SF72">
    <property type="entry name" value="NEUDESIN"/>
    <property type="match status" value="1"/>
</dbReference>